<keyword evidence="2" id="KW-1185">Reference proteome</keyword>
<reference evidence="1" key="1">
    <citation type="submission" date="2022-04" db="EMBL/GenBank/DDBJ databases">
        <title>Jade perch genome.</title>
        <authorList>
            <person name="Chao B."/>
        </authorList>
    </citation>
    <scope>NUCLEOTIDE SEQUENCE</scope>
    <source>
        <strain evidence="1">CB-2022</strain>
    </source>
</reference>
<evidence type="ECO:0000313" key="1">
    <source>
        <dbReference type="EMBL" id="KAI3355255.1"/>
    </source>
</evidence>
<proteinExistence type="predicted"/>
<accession>A0ACB8VIG6</accession>
<comment type="caution">
    <text evidence="1">The sequence shown here is derived from an EMBL/GenBank/DDBJ whole genome shotgun (WGS) entry which is preliminary data.</text>
</comment>
<sequence length="185" mass="20644">MPVSSVKDSCACSPTMYPDHPLTQGLTAMVERSDSTETQTGPHEPYMRLTGVQSRVYPASRPKIDAQDKQERNSTNWPDMDPADRDTVSHVLTSQEQKIQAHENQLNAIATGVQQITERQDHFQQEVSAQVNQLNAQLQQISTRLGQLTSLQPTTPAAPPAICLDPLTWHRRRNIPERPVSDVPS</sequence>
<organism evidence="1 2">
    <name type="scientific">Scortum barcoo</name>
    <name type="common">barcoo grunter</name>
    <dbReference type="NCBI Taxonomy" id="214431"/>
    <lineage>
        <taxon>Eukaryota</taxon>
        <taxon>Metazoa</taxon>
        <taxon>Chordata</taxon>
        <taxon>Craniata</taxon>
        <taxon>Vertebrata</taxon>
        <taxon>Euteleostomi</taxon>
        <taxon>Actinopterygii</taxon>
        <taxon>Neopterygii</taxon>
        <taxon>Teleostei</taxon>
        <taxon>Neoteleostei</taxon>
        <taxon>Acanthomorphata</taxon>
        <taxon>Eupercaria</taxon>
        <taxon>Centrarchiformes</taxon>
        <taxon>Terapontoidei</taxon>
        <taxon>Terapontidae</taxon>
        <taxon>Scortum</taxon>
    </lineage>
</organism>
<gene>
    <name evidence="1" type="ORF">L3Q82_017882</name>
</gene>
<evidence type="ECO:0000313" key="2">
    <source>
        <dbReference type="Proteomes" id="UP000831701"/>
    </source>
</evidence>
<dbReference type="Proteomes" id="UP000831701">
    <property type="component" value="Chromosome 21"/>
</dbReference>
<name>A0ACB8VIG6_9TELE</name>
<dbReference type="EMBL" id="CM041551">
    <property type="protein sequence ID" value="KAI3355255.1"/>
    <property type="molecule type" value="Genomic_DNA"/>
</dbReference>
<protein>
    <submittedName>
        <fullName evidence="1">Uncharacterized protein</fullName>
    </submittedName>
</protein>